<reference evidence="4 5" key="1">
    <citation type="submission" date="2024-04" db="EMBL/GenBank/DDBJ databases">
        <title>Tritrichomonas musculus Genome.</title>
        <authorList>
            <person name="Alves-Ferreira E."/>
            <person name="Grigg M."/>
            <person name="Lorenzi H."/>
            <person name="Galac M."/>
        </authorList>
    </citation>
    <scope>NUCLEOTIDE SEQUENCE [LARGE SCALE GENOMIC DNA]</scope>
    <source>
        <strain evidence="4 5">EAF2021</strain>
    </source>
</reference>
<feature type="repeat" description="ANK" evidence="3">
    <location>
        <begin position="77"/>
        <end position="109"/>
    </location>
</feature>
<dbReference type="Gene3D" id="1.25.40.20">
    <property type="entry name" value="Ankyrin repeat-containing domain"/>
    <property type="match status" value="1"/>
</dbReference>
<evidence type="ECO:0000256" key="1">
    <source>
        <dbReference type="ARBA" id="ARBA00022737"/>
    </source>
</evidence>
<organism evidence="4 5">
    <name type="scientific">Tritrichomonas musculus</name>
    <dbReference type="NCBI Taxonomy" id="1915356"/>
    <lineage>
        <taxon>Eukaryota</taxon>
        <taxon>Metamonada</taxon>
        <taxon>Parabasalia</taxon>
        <taxon>Tritrichomonadida</taxon>
        <taxon>Tritrichomonadidae</taxon>
        <taxon>Tritrichomonas</taxon>
    </lineage>
</organism>
<dbReference type="PANTHER" id="PTHR24193">
    <property type="entry name" value="ANKYRIN REPEAT PROTEIN"/>
    <property type="match status" value="1"/>
</dbReference>
<protein>
    <recommendedName>
        <fullName evidence="6">Ankyrin repeat protein</fullName>
    </recommendedName>
</protein>
<keyword evidence="2 3" id="KW-0040">ANK repeat</keyword>
<dbReference type="PROSITE" id="PS50088">
    <property type="entry name" value="ANK_REPEAT"/>
    <property type="match status" value="2"/>
</dbReference>
<dbReference type="PANTHER" id="PTHR24193:SF121">
    <property type="entry name" value="ADA2A-CONTAINING COMPLEX COMPONENT 3, ISOFORM D"/>
    <property type="match status" value="1"/>
</dbReference>
<name>A0ABR2IQN1_9EUKA</name>
<evidence type="ECO:0000256" key="3">
    <source>
        <dbReference type="PROSITE-ProRule" id="PRU00023"/>
    </source>
</evidence>
<evidence type="ECO:0008006" key="6">
    <source>
        <dbReference type="Google" id="ProtNLM"/>
    </source>
</evidence>
<keyword evidence="5" id="KW-1185">Reference proteome</keyword>
<comment type="caution">
    <text evidence="4">The sequence shown here is derived from an EMBL/GenBank/DDBJ whole genome shotgun (WGS) entry which is preliminary data.</text>
</comment>
<dbReference type="InterPro" id="IPR050663">
    <property type="entry name" value="Ankyrin-SOCS_Box"/>
</dbReference>
<dbReference type="Pfam" id="PF12796">
    <property type="entry name" value="Ank_2"/>
    <property type="match status" value="2"/>
</dbReference>
<evidence type="ECO:0000313" key="5">
    <source>
        <dbReference type="Proteomes" id="UP001470230"/>
    </source>
</evidence>
<dbReference type="SUPFAM" id="SSF48403">
    <property type="entry name" value="Ankyrin repeat"/>
    <property type="match status" value="1"/>
</dbReference>
<dbReference type="PROSITE" id="PS50297">
    <property type="entry name" value="ANK_REP_REGION"/>
    <property type="match status" value="1"/>
</dbReference>
<dbReference type="Proteomes" id="UP001470230">
    <property type="component" value="Unassembled WGS sequence"/>
</dbReference>
<sequence length="321" mass="36166">MDSNSLLQIFITDCAEKLEKYLFECDDFEQTINNISKQIPILYDSPPLLSVAAFFGSINCFKMLCLNNASIEHTDNKQRYPVHFAVCGGNMEILDILDSFSADYTVLDSNKIGCMHYASQFGQFNVVQRLLQRNFSFNARDSFGMSAVHYSAMFNSSVLIEFFHSKGAHLDIKSKCGTPFCIAVKHNSPEVVKYLIDNGVDSNQIINKRKDNALMYSIKKSFDDVAILIIENCHDIDQKNDEGWTAFHLAASLGKERICEELLKHDADINATTLFGATPLLLSMNGNFDELSHFLEKEGGALRVSSFNFSFPSMKSYNLNE</sequence>
<gene>
    <name evidence="4" type="ORF">M9Y10_009830</name>
</gene>
<feature type="repeat" description="ANK" evidence="3">
    <location>
        <begin position="242"/>
        <end position="274"/>
    </location>
</feature>
<dbReference type="EMBL" id="JAPFFF010000015">
    <property type="protein sequence ID" value="KAK8866862.1"/>
    <property type="molecule type" value="Genomic_DNA"/>
</dbReference>
<dbReference type="SMART" id="SM00248">
    <property type="entry name" value="ANK"/>
    <property type="match status" value="8"/>
</dbReference>
<accession>A0ABR2IQN1</accession>
<proteinExistence type="predicted"/>
<keyword evidence="1" id="KW-0677">Repeat</keyword>
<dbReference type="InterPro" id="IPR002110">
    <property type="entry name" value="Ankyrin_rpt"/>
</dbReference>
<dbReference type="InterPro" id="IPR036770">
    <property type="entry name" value="Ankyrin_rpt-contain_sf"/>
</dbReference>
<evidence type="ECO:0000256" key="2">
    <source>
        <dbReference type="ARBA" id="ARBA00023043"/>
    </source>
</evidence>
<evidence type="ECO:0000313" key="4">
    <source>
        <dbReference type="EMBL" id="KAK8866862.1"/>
    </source>
</evidence>